<reference evidence="6" key="1">
    <citation type="journal article" date="2014" name="Int. J. Syst. Evol. Microbiol.">
        <title>Complete genome sequence of Corynebacterium casei LMG S-19264T (=DSM 44701T), isolated from a smear-ripened cheese.</title>
        <authorList>
            <consortium name="US DOE Joint Genome Institute (JGI-PGF)"/>
            <person name="Walter F."/>
            <person name="Albersmeier A."/>
            <person name="Kalinowski J."/>
            <person name="Ruckert C."/>
        </authorList>
    </citation>
    <scope>NUCLEOTIDE SEQUENCE</scope>
    <source>
        <strain evidence="6">JCM 15325</strain>
    </source>
</reference>
<dbReference type="Proteomes" id="UP000654670">
    <property type="component" value="Unassembled WGS sequence"/>
</dbReference>
<comment type="subcellular location">
    <subcellularLocation>
        <location evidence="1">Membrane</location>
        <topology evidence="1">Multi-pass membrane protein</topology>
    </subcellularLocation>
</comment>
<feature type="transmembrane region" description="Helical" evidence="5">
    <location>
        <begin position="234"/>
        <end position="258"/>
    </location>
</feature>
<evidence type="ECO:0000313" key="7">
    <source>
        <dbReference type="Proteomes" id="UP000654670"/>
    </source>
</evidence>
<feature type="transmembrane region" description="Helical" evidence="5">
    <location>
        <begin position="281"/>
        <end position="300"/>
    </location>
</feature>
<name>A0A917S6D6_9BACL</name>
<keyword evidence="2 5" id="KW-0812">Transmembrane</keyword>
<dbReference type="PANTHER" id="PTHR47547:SF1">
    <property type="entry name" value="ASPARTATE-PROTON SYMPORTER"/>
    <property type="match status" value="1"/>
</dbReference>
<dbReference type="Gene3D" id="1.20.1740.10">
    <property type="entry name" value="Amino acid/polyamine transporter I"/>
    <property type="match status" value="1"/>
</dbReference>
<feature type="transmembrane region" description="Helical" evidence="5">
    <location>
        <begin position="397"/>
        <end position="419"/>
    </location>
</feature>
<reference evidence="6" key="2">
    <citation type="submission" date="2020-09" db="EMBL/GenBank/DDBJ databases">
        <authorList>
            <person name="Sun Q."/>
            <person name="Ohkuma M."/>
        </authorList>
    </citation>
    <scope>NUCLEOTIDE SEQUENCE</scope>
    <source>
        <strain evidence="6">JCM 15325</strain>
    </source>
</reference>
<dbReference type="InterPro" id="IPR052962">
    <property type="entry name" value="AA_Transporter_AGT"/>
</dbReference>
<protein>
    <submittedName>
        <fullName evidence="6">Aspartate:proton symporter</fullName>
    </submittedName>
</protein>
<feature type="transmembrane region" description="Helical" evidence="5">
    <location>
        <begin position="12"/>
        <end position="32"/>
    </location>
</feature>
<evidence type="ECO:0000256" key="4">
    <source>
        <dbReference type="ARBA" id="ARBA00023136"/>
    </source>
</evidence>
<dbReference type="PANTHER" id="PTHR47547">
    <property type="match status" value="1"/>
</dbReference>
<feature type="transmembrane region" description="Helical" evidence="5">
    <location>
        <begin position="44"/>
        <end position="65"/>
    </location>
</feature>
<feature type="transmembrane region" description="Helical" evidence="5">
    <location>
        <begin position="162"/>
        <end position="181"/>
    </location>
</feature>
<sequence>MFNQGKFKRQLSLSDLTFIGFGSMFGSGWLFASSHVASIAGPAGIISWIVGGFAILLLGLIFSELGASLPRAGAVVRFPVYSHGPIMGYLIGFITLIANSSLVAIEVEAARQYAASWIPFLTQKGSTLPTVAGWLFQFVLLAFFFSLNYWSVKIFARSNTIITLFKFIVPLLTIIVLLSQIKFNNFTVGGFAPFGLSGIQSAISVGGIIFAYLGLTPIVSVASEVRNPQKTIPIALILSAVLATIIYLFLQVAFIGGIPTNLLSSGWAGISNKFSLPFRDIALSLGFAWLTLFIISDAIISPTGTGNIFMSASSRVVYGWAKSGTLFKIFSKIDKKSGVPRPALWLSFVLSIFWTLPFPSWEALVGIVSAALILSYAIAPVSAAAFRRNAPDLPRPFYLKGMSVIGPVSFIIASLIVYWSGWGTISWLLGSQIVMFAIYLLFKKVAPTDKVSMMQQVKSSLWLIFYYAAIMIVSYFGIFGGNGLLQQPWDFIAVTLISLVSYYWGTYTCLPKAIFDDASDETDETTVTEDNNIKLG</sequence>
<dbReference type="AlphaFoldDB" id="A0A917S6D6"/>
<dbReference type="PIRSF" id="PIRSF006060">
    <property type="entry name" value="AA_transporter"/>
    <property type="match status" value="1"/>
</dbReference>
<keyword evidence="7" id="KW-1185">Reference proteome</keyword>
<feature type="transmembrane region" description="Helical" evidence="5">
    <location>
        <begin position="131"/>
        <end position="150"/>
    </location>
</feature>
<feature type="transmembrane region" description="Helical" evidence="5">
    <location>
        <begin position="363"/>
        <end position="385"/>
    </location>
</feature>
<feature type="transmembrane region" description="Helical" evidence="5">
    <location>
        <begin position="491"/>
        <end position="510"/>
    </location>
</feature>
<organism evidence="6 7">
    <name type="scientific">Sporolactobacillus putidus</name>
    <dbReference type="NCBI Taxonomy" id="492735"/>
    <lineage>
        <taxon>Bacteria</taxon>
        <taxon>Bacillati</taxon>
        <taxon>Bacillota</taxon>
        <taxon>Bacilli</taxon>
        <taxon>Bacillales</taxon>
        <taxon>Sporolactobacillaceae</taxon>
        <taxon>Sporolactobacillus</taxon>
    </lineage>
</organism>
<evidence type="ECO:0000256" key="2">
    <source>
        <dbReference type="ARBA" id="ARBA00022692"/>
    </source>
</evidence>
<keyword evidence="4 5" id="KW-0472">Membrane</keyword>
<accession>A0A917S6D6</accession>
<feature type="transmembrane region" description="Helical" evidence="5">
    <location>
        <begin position="201"/>
        <end position="222"/>
    </location>
</feature>
<feature type="transmembrane region" description="Helical" evidence="5">
    <location>
        <begin position="86"/>
        <end position="105"/>
    </location>
</feature>
<evidence type="ECO:0000256" key="5">
    <source>
        <dbReference type="SAM" id="Phobius"/>
    </source>
</evidence>
<evidence type="ECO:0000313" key="6">
    <source>
        <dbReference type="EMBL" id="GGL56728.1"/>
    </source>
</evidence>
<dbReference type="GO" id="GO:0022857">
    <property type="term" value="F:transmembrane transporter activity"/>
    <property type="evidence" value="ECO:0007669"/>
    <property type="project" value="InterPro"/>
</dbReference>
<feature type="transmembrane region" description="Helical" evidence="5">
    <location>
        <begin position="338"/>
        <end position="357"/>
    </location>
</feature>
<keyword evidence="3 5" id="KW-1133">Transmembrane helix</keyword>
<feature type="transmembrane region" description="Helical" evidence="5">
    <location>
        <begin position="425"/>
        <end position="442"/>
    </location>
</feature>
<dbReference type="RefSeq" id="WP_188803082.1">
    <property type="nucleotide sequence ID" value="NZ_BMOK01000008.1"/>
</dbReference>
<dbReference type="EMBL" id="BMOK01000008">
    <property type="protein sequence ID" value="GGL56728.1"/>
    <property type="molecule type" value="Genomic_DNA"/>
</dbReference>
<gene>
    <name evidence="6" type="ORF">GCM10007968_20860</name>
</gene>
<feature type="transmembrane region" description="Helical" evidence="5">
    <location>
        <begin position="463"/>
        <end position="485"/>
    </location>
</feature>
<evidence type="ECO:0000256" key="3">
    <source>
        <dbReference type="ARBA" id="ARBA00022989"/>
    </source>
</evidence>
<comment type="caution">
    <text evidence="6">The sequence shown here is derived from an EMBL/GenBank/DDBJ whole genome shotgun (WGS) entry which is preliminary data.</text>
</comment>
<dbReference type="InterPro" id="IPR002293">
    <property type="entry name" value="AA/rel_permease1"/>
</dbReference>
<dbReference type="GO" id="GO:0016020">
    <property type="term" value="C:membrane"/>
    <property type="evidence" value="ECO:0007669"/>
    <property type="project" value="UniProtKB-SubCell"/>
</dbReference>
<proteinExistence type="predicted"/>
<evidence type="ECO:0000256" key="1">
    <source>
        <dbReference type="ARBA" id="ARBA00004141"/>
    </source>
</evidence>
<dbReference type="Pfam" id="PF13520">
    <property type="entry name" value="AA_permease_2"/>
    <property type="match status" value="1"/>
</dbReference>